<feature type="non-terminal residue" evidence="3">
    <location>
        <position position="147"/>
    </location>
</feature>
<reference evidence="3" key="2">
    <citation type="submission" date="2023-05" db="EMBL/GenBank/DDBJ databases">
        <authorList>
            <person name="Fouks B."/>
        </authorList>
    </citation>
    <scope>NUCLEOTIDE SEQUENCE</scope>
    <source>
        <strain evidence="3">Stay&amp;Tobe</strain>
        <tissue evidence="3">Testes</tissue>
    </source>
</reference>
<protein>
    <submittedName>
        <fullName evidence="3">Uncharacterized protein</fullName>
    </submittedName>
</protein>
<evidence type="ECO:0000256" key="1">
    <source>
        <dbReference type="SAM" id="MobiDB-lite"/>
    </source>
</evidence>
<feature type="signal peptide" evidence="2">
    <location>
        <begin position="1"/>
        <end position="25"/>
    </location>
</feature>
<comment type="caution">
    <text evidence="3">The sequence shown here is derived from an EMBL/GenBank/DDBJ whole genome shotgun (WGS) entry which is preliminary data.</text>
</comment>
<evidence type="ECO:0000313" key="3">
    <source>
        <dbReference type="EMBL" id="KAJ9583366.1"/>
    </source>
</evidence>
<feature type="region of interest" description="Disordered" evidence="1">
    <location>
        <begin position="126"/>
        <end position="147"/>
    </location>
</feature>
<name>A0AAD7ZN22_DIPPU</name>
<evidence type="ECO:0000313" key="4">
    <source>
        <dbReference type="Proteomes" id="UP001233999"/>
    </source>
</evidence>
<accession>A0AAD7ZN22</accession>
<evidence type="ECO:0000256" key="2">
    <source>
        <dbReference type="SAM" id="SignalP"/>
    </source>
</evidence>
<sequence length="147" mass="17236">LFFLNATRFILFCRVYFYTMTETMAFRLHSDNYNDDVITRTLLRNELKTLIFNRVEIQLREKICDKRPQLHFHTHDSSYQIQEEDKPSIGKNTKQIFQFGFGMTGLYAGYAEPWNHRADGIKNINISQAQKNPSTPEPQTTRPPGNS</sequence>
<reference evidence="3" key="1">
    <citation type="journal article" date="2023" name="IScience">
        <title>Live-bearing cockroach genome reveals convergent evolutionary mechanisms linked to viviparity in insects and beyond.</title>
        <authorList>
            <person name="Fouks B."/>
            <person name="Harrison M.C."/>
            <person name="Mikhailova A.A."/>
            <person name="Marchal E."/>
            <person name="English S."/>
            <person name="Carruthers M."/>
            <person name="Jennings E.C."/>
            <person name="Chiamaka E.L."/>
            <person name="Frigard R.A."/>
            <person name="Pippel M."/>
            <person name="Attardo G.M."/>
            <person name="Benoit J.B."/>
            <person name="Bornberg-Bauer E."/>
            <person name="Tobe S.S."/>
        </authorList>
    </citation>
    <scope>NUCLEOTIDE SEQUENCE</scope>
    <source>
        <strain evidence="3">Stay&amp;Tobe</strain>
    </source>
</reference>
<keyword evidence="4" id="KW-1185">Reference proteome</keyword>
<proteinExistence type="predicted"/>
<gene>
    <name evidence="3" type="ORF">L9F63_022288</name>
</gene>
<dbReference type="EMBL" id="JASPKZ010007612">
    <property type="protein sequence ID" value="KAJ9583366.1"/>
    <property type="molecule type" value="Genomic_DNA"/>
</dbReference>
<keyword evidence="2" id="KW-0732">Signal</keyword>
<dbReference type="AlphaFoldDB" id="A0AAD7ZN22"/>
<organism evidence="3 4">
    <name type="scientific">Diploptera punctata</name>
    <name type="common">Pacific beetle cockroach</name>
    <dbReference type="NCBI Taxonomy" id="6984"/>
    <lineage>
        <taxon>Eukaryota</taxon>
        <taxon>Metazoa</taxon>
        <taxon>Ecdysozoa</taxon>
        <taxon>Arthropoda</taxon>
        <taxon>Hexapoda</taxon>
        <taxon>Insecta</taxon>
        <taxon>Pterygota</taxon>
        <taxon>Neoptera</taxon>
        <taxon>Polyneoptera</taxon>
        <taxon>Dictyoptera</taxon>
        <taxon>Blattodea</taxon>
        <taxon>Blaberoidea</taxon>
        <taxon>Blaberidae</taxon>
        <taxon>Diplopterinae</taxon>
        <taxon>Diploptera</taxon>
    </lineage>
</organism>
<feature type="chain" id="PRO_5042066629" evidence="2">
    <location>
        <begin position="26"/>
        <end position="147"/>
    </location>
</feature>
<feature type="non-terminal residue" evidence="3">
    <location>
        <position position="1"/>
    </location>
</feature>
<dbReference type="Proteomes" id="UP001233999">
    <property type="component" value="Unassembled WGS sequence"/>
</dbReference>